<evidence type="ECO:0000256" key="16">
    <source>
        <dbReference type="SAM" id="Phobius"/>
    </source>
</evidence>
<accession>A0A199VZ58</accession>
<evidence type="ECO:0000256" key="4">
    <source>
        <dbReference type="ARBA" id="ARBA00012129"/>
    </source>
</evidence>
<evidence type="ECO:0000256" key="15">
    <source>
        <dbReference type="ARBA" id="ARBA00075066"/>
    </source>
</evidence>
<dbReference type="GO" id="GO:0004417">
    <property type="term" value="F:hydroxyethylthiazole kinase activity"/>
    <property type="evidence" value="ECO:0007669"/>
    <property type="project" value="UniProtKB-EC"/>
</dbReference>
<evidence type="ECO:0000256" key="1">
    <source>
        <dbReference type="ARBA" id="ARBA00001771"/>
    </source>
</evidence>
<keyword evidence="16" id="KW-1133">Transmembrane helix</keyword>
<dbReference type="InterPro" id="IPR029056">
    <property type="entry name" value="Ribokinase-like"/>
</dbReference>
<evidence type="ECO:0000256" key="9">
    <source>
        <dbReference type="ARBA" id="ARBA00022840"/>
    </source>
</evidence>
<evidence type="ECO:0000256" key="12">
    <source>
        <dbReference type="ARBA" id="ARBA00053468"/>
    </source>
</evidence>
<dbReference type="CDD" id="cd01170">
    <property type="entry name" value="THZ_kinase"/>
    <property type="match status" value="1"/>
</dbReference>
<evidence type="ECO:0000256" key="3">
    <source>
        <dbReference type="ARBA" id="ARBA00004868"/>
    </source>
</evidence>
<keyword evidence="10" id="KW-0460">Magnesium</keyword>
<dbReference type="UniPathway" id="UPA00060">
    <property type="reaction ID" value="UER00139"/>
</dbReference>
<evidence type="ECO:0000256" key="7">
    <source>
        <dbReference type="ARBA" id="ARBA00022741"/>
    </source>
</evidence>
<dbReference type="Proteomes" id="UP000092600">
    <property type="component" value="Unassembled WGS sequence"/>
</dbReference>
<evidence type="ECO:0000256" key="10">
    <source>
        <dbReference type="ARBA" id="ARBA00022842"/>
    </source>
</evidence>
<dbReference type="FunFam" id="3.40.1190.20:FF:000015">
    <property type="entry name" value="Hydroxyethylthiazole kinase"/>
    <property type="match status" value="1"/>
</dbReference>
<dbReference type="PRINTS" id="PR01099">
    <property type="entry name" value="HYETHTZKNASE"/>
</dbReference>
<dbReference type="HAMAP" id="MF_00228">
    <property type="entry name" value="Thz_kinase"/>
    <property type="match status" value="1"/>
</dbReference>
<evidence type="ECO:0000256" key="6">
    <source>
        <dbReference type="ARBA" id="ARBA00022723"/>
    </source>
</evidence>
<dbReference type="EC" id="2.7.1.50" evidence="4"/>
<dbReference type="Gene3D" id="3.40.1190.20">
    <property type="match status" value="1"/>
</dbReference>
<keyword evidence="5" id="KW-0808">Transferase</keyword>
<comment type="catalytic activity">
    <reaction evidence="1">
        <text>5-(2-hydroxyethyl)-4-methylthiazole + ATP = 4-methyl-5-(2-phosphooxyethyl)-thiazole + ADP + H(+)</text>
        <dbReference type="Rhea" id="RHEA:24212"/>
        <dbReference type="ChEBI" id="CHEBI:15378"/>
        <dbReference type="ChEBI" id="CHEBI:17957"/>
        <dbReference type="ChEBI" id="CHEBI:30616"/>
        <dbReference type="ChEBI" id="CHEBI:58296"/>
        <dbReference type="ChEBI" id="CHEBI:456216"/>
        <dbReference type="EC" id="2.7.1.50"/>
    </reaction>
</comment>
<dbReference type="Pfam" id="PF02110">
    <property type="entry name" value="HK"/>
    <property type="match status" value="1"/>
</dbReference>
<dbReference type="SUPFAM" id="SSF53613">
    <property type="entry name" value="Ribokinase-like"/>
    <property type="match status" value="1"/>
</dbReference>
<keyword evidence="9" id="KW-0067">ATP-binding</keyword>
<evidence type="ECO:0000256" key="13">
    <source>
        <dbReference type="ARBA" id="ARBA00061710"/>
    </source>
</evidence>
<evidence type="ECO:0000256" key="8">
    <source>
        <dbReference type="ARBA" id="ARBA00022777"/>
    </source>
</evidence>
<keyword evidence="7" id="KW-0547">Nucleotide-binding</keyword>
<dbReference type="GO" id="GO:0000287">
    <property type="term" value="F:magnesium ion binding"/>
    <property type="evidence" value="ECO:0007669"/>
    <property type="project" value="InterPro"/>
</dbReference>
<dbReference type="NCBIfam" id="NF006830">
    <property type="entry name" value="PRK09355.1"/>
    <property type="match status" value="1"/>
</dbReference>
<feature type="transmembrane region" description="Helical" evidence="16">
    <location>
        <begin position="446"/>
        <end position="468"/>
    </location>
</feature>
<protein>
    <recommendedName>
        <fullName evidence="14">Hydroxyethylthiazole kinase</fullName>
        <ecNumber evidence="4">2.7.1.50</ecNumber>
    </recommendedName>
    <alternativeName>
        <fullName evidence="15">4-methyl-5-beta-hydroxyethylthiazole kinase</fullName>
    </alternativeName>
</protein>
<evidence type="ECO:0000313" key="18">
    <source>
        <dbReference type="Proteomes" id="UP000092600"/>
    </source>
</evidence>
<name>A0A199VZ58_ANACO</name>
<comment type="cofactor">
    <cofactor evidence="2">
        <name>Mg(2+)</name>
        <dbReference type="ChEBI" id="CHEBI:18420"/>
    </cofactor>
</comment>
<comment type="function">
    <text evidence="12">Thiazole kinase involved in thiamine salvage pathway.</text>
</comment>
<evidence type="ECO:0000256" key="2">
    <source>
        <dbReference type="ARBA" id="ARBA00001946"/>
    </source>
</evidence>
<evidence type="ECO:0000256" key="11">
    <source>
        <dbReference type="ARBA" id="ARBA00022977"/>
    </source>
</evidence>
<comment type="pathway">
    <text evidence="3">Cofactor biosynthesis; thiamine diphosphate biosynthesis; 4-methyl-5-(2-phosphoethyl)-thiazole from 5-(2-hydroxyethyl)-4-methylthiazole: step 1/1.</text>
</comment>
<comment type="similarity">
    <text evidence="13">Belongs to the Thz kinase family.</text>
</comment>
<evidence type="ECO:0000256" key="14">
    <source>
        <dbReference type="ARBA" id="ARBA00073007"/>
    </source>
</evidence>
<keyword evidence="16" id="KW-0472">Membrane</keyword>
<reference evidence="17 18" key="1">
    <citation type="journal article" date="2016" name="DNA Res.">
        <title>The draft genome of MD-2 pineapple using hybrid error correction of long reads.</title>
        <authorList>
            <person name="Redwan R.M."/>
            <person name="Saidin A."/>
            <person name="Kumar S.V."/>
        </authorList>
    </citation>
    <scope>NUCLEOTIDE SEQUENCE [LARGE SCALE GENOMIC DNA]</scope>
    <source>
        <strain evidence="18">cv. MD2</strain>
        <tissue evidence="17">Leaf</tissue>
    </source>
</reference>
<dbReference type="EMBL" id="LSRQ01000527">
    <property type="protein sequence ID" value="OAY82256.1"/>
    <property type="molecule type" value="Genomic_DNA"/>
</dbReference>
<keyword evidence="6" id="KW-0479">Metal-binding</keyword>
<keyword evidence="8 17" id="KW-0418">Kinase</keyword>
<dbReference type="InterPro" id="IPR000417">
    <property type="entry name" value="Hyethyz_kinase"/>
</dbReference>
<dbReference type="GO" id="GO:0009229">
    <property type="term" value="P:thiamine diphosphate biosynthetic process"/>
    <property type="evidence" value="ECO:0007669"/>
    <property type="project" value="UniProtKB-UniPathway"/>
</dbReference>
<keyword evidence="11" id="KW-0784">Thiamine biosynthesis</keyword>
<sequence length="488" mass="52077">MERGAAAWALLERVRRSAPLVHCITNLVSMDLVANALLAAGASPAMVHSLREVPEFAPRAAALVVNVGTLSEPWLPAMRAAAAAAAADAGRPWVLDPVAASASEFRMEACLGLLALRPTVVRGNPSEIIALASASRIRDAKGVDSSHESIDAVEAAKSLALSSGAVVAVSGAVDFITDGQNVIGAHNGVPMMQKITATGCAVTALIAAFVAVDPTNTLEATACALSIFGLAGELGMEMAKGPASLRMHLIDSLYGLDEKTVASRNLQSESVVIHCPVLTHPPSVFRLHEFLRSSHSVLCRATERLEQLFTIICSVRAVDANADNGEYTVDVDEQLPTSHRKLILLEFELIWSSSGSLSDALLLKYKIFNKKRECYVKLRKVTAAAHLMSSFIRDSARRLSPLRPASFSDEPSPPLSALLGPVAETASQMGRTLHPTVQSTIKPSRAFALLTLLLLIIIILLSAVRFVVSKFQLQQLETVRDNLATSYI</sequence>
<keyword evidence="16" id="KW-0812">Transmembrane</keyword>
<organism evidence="17 18">
    <name type="scientific">Ananas comosus</name>
    <name type="common">Pineapple</name>
    <name type="synonym">Ananas ananas</name>
    <dbReference type="NCBI Taxonomy" id="4615"/>
    <lineage>
        <taxon>Eukaryota</taxon>
        <taxon>Viridiplantae</taxon>
        <taxon>Streptophyta</taxon>
        <taxon>Embryophyta</taxon>
        <taxon>Tracheophyta</taxon>
        <taxon>Spermatophyta</taxon>
        <taxon>Magnoliopsida</taxon>
        <taxon>Liliopsida</taxon>
        <taxon>Poales</taxon>
        <taxon>Bromeliaceae</taxon>
        <taxon>Bromelioideae</taxon>
        <taxon>Ananas</taxon>
    </lineage>
</organism>
<evidence type="ECO:0000313" key="17">
    <source>
        <dbReference type="EMBL" id="OAY82256.1"/>
    </source>
</evidence>
<dbReference type="STRING" id="4615.A0A199VZ58"/>
<dbReference type="GO" id="GO:0036172">
    <property type="term" value="P:thiamine salvage"/>
    <property type="evidence" value="ECO:0007669"/>
    <property type="project" value="UniProtKB-ARBA"/>
</dbReference>
<dbReference type="AlphaFoldDB" id="A0A199VZ58"/>
<comment type="caution">
    <text evidence="17">The sequence shown here is derived from an EMBL/GenBank/DDBJ whole genome shotgun (WGS) entry which is preliminary data.</text>
</comment>
<gene>
    <name evidence="17" type="ORF">ACMD2_16163</name>
</gene>
<dbReference type="GO" id="GO:0005524">
    <property type="term" value="F:ATP binding"/>
    <property type="evidence" value="ECO:0007669"/>
    <property type="project" value="UniProtKB-KW"/>
</dbReference>
<proteinExistence type="inferred from homology"/>
<evidence type="ECO:0000256" key="5">
    <source>
        <dbReference type="ARBA" id="ARBA00022679"/>
    </source>
</evidence>